<sequence>MNHFETARRRMVEDQLIPRGIKDERVLAAMRKVPRHLFVEEAFRDRAYGDHALPIGERQTISQPYMVALMSEALALKGTEKVLEIGTGSGYQTAVLAELAARVCSIERIQLLVSKAWKMIEELGYRNAVIRQADGSFGWKDEAPFDAILVAAGAPQIPSVLMDQLKVGGRMVIPIGERTSQTLKKIVKEEKGPVTVSITPCLFVPFLGASGWSKDEESTGTDAHK</sequence>
<reference evidence="8 9" key="1">
    <citation type="journal article" date="2020" name="Nature">
        <title>Bacterial chemolithoautotrophy via manganese oxidation.</title>
        <authorList>
            <person name="Yu H."/>
            <person name="Leadbetter J.R."/>
        </authorList>
    </citation>
    <scope>NUCLEOTIDE SEQUENCE [LARGE SCALE GENOMIC DNA]</scope>
    <source>
        <strain evidence="8 9">Mn-1</strain>
    </source>
</reference>
<dbReference type="GO" id="GO:0030091">
    <property type="term" value="P:protein repair"/>
    <property type="evidence" value="ECO:0007669"/>
    <property type="project" value="UniProtKB-UniRule"/>
</dbReference>
<evidence type="ECO:0000256" key="5">
    <source>
        <dbReference type="ARBA" id="ARBA00022679"/>
    </source>
</evidence>
<keyword evidence="9" id="KW-1185">Reference proteome</keyword>
<evidence type="ECO:0000256" key="6">
    <source>
        <dbReference type="ARBA" id="ARBA00022691"/>
    </source>
</evidence>
<feature type="active site" evidence="7">
    <location>
        <position position="62"/>
    </location>
</feature>
<dbReference type="HAMAP" id="MF_00090">
    <property type="entry name" value="PIMT"/>
    <property type="match status" value="1"/>
</dbReference>
<dbReference type="EMBL" id="VTOW01000006">
    <property type="protein sequence ID" value="NKE73377.1"/>
    <property type="molecule type" value="Genomic_DNA"/>
</dbReference>
<dbReference type="InterPro" id="IPR000682">
    <property type="entry name" value="PCMT"/>
</dbReference>
<evidence type="ECO:0000256" key="2">
    <source>
        <dbReference type="ARBA" id="ARBA00005369"/>
    </source>
</evidence>
<keyword evidence="3 7" id="KW-0963">Cytoplasm</keyword>
<organism evidence="8 9">
    <name type="scientific">Candidatus Manganitrophus noduliformans</name>
    <dbReference type="NCBI Taxonomy" id="2606439"/>
    <lineage>
        <taxon>Bacteria</taxon>
        <taxon>Pseudomonadati</taxon>
        <taxon>Nitrospirota</taxon>
        <taxon>Nitrospiria</taxon>
        <taxon>Candidatus Troglogloeales</taxon>
        <taxon>Candidatus Manganitrophaceae</taxon>
        <taxon>Candidatus Manganitrophus</taxon>
    </lineage>
</organism>
<dbReference type="PANTHER" id="PTHR11579">
    <property type="entry name" value="PROTEIN-L-ISOASPARTATE O-METHYLTRANSFERASE"/>
    <property type="match status" value="1"/>
</dbReference>
<dbReference type="NCBIfam" id="NF001453">
    <property type="entry name" value="PRK00312.1"/>
    <property type="match status" value="1"/>
</dbReference>
<comment type="similarity">
    <text evidence="2 7">Belongs to the methyltransferase superfamily. L-isoaspartyl/D-aspartyl protein methyltransferase family.</text>
</comment>
<dbReference type="RefSeq" id="WP_168063326.1">
    <property type="nucleotide sequence ID" value="NZ_VTOW01000006.1"/>
</dbReference>
<dbReference type="InterPro" id="IPR029063">
    <property type="entry name" value="SAM-dependent_MTases_sf"/>
</dbReference>
<dbReference type="GO" id="GO:0005737">
    <property type="term" value="C:cytoplasm"/>
    <property type="evidence" value="ECO:0007669"/>
    <property type="project" value="UniProtKB-SubCell"/>
</dbReference>
<dbReference type="CDD" id="cd02440">
    <property type="entry name" value="AdoMet_MTases"/>
    <property type="match status" value="1"/>
</dbReference>
<dbReference type="AlphaFoldDB" id="A0A7X6DU08"/>
<dbReference type="SUPFAM" id="SSF53335">
    <property type="entry name" value="S-adenosyl-L-methionine-dependent methyltransferases"/>
    <property type="match status" value="1"/>
</dbReference>
<evidence type="ECO:0000256" key="1">
    <source>
        <dbReference type="ARBA" id="ARBA00004496"/>
    </source>
</evidence>
<comment type="catalytic activity">
    <reaction evidence="7">
        <text>[protein]-L-isoaspartate + S-adenosyl-L-methionine = [protein]-L-isoaspartate alpha-methyl ester + S-adenosyl-L-homocysteine</text>
        <dbReference type="Rhea" id="RHEA:12705"/>
        <dbReference type="Rhea" id="RHEA-COMP:12143"/>
        <dbReference type="Rhea" id="RHEA-COMP:12144"/>
        <dbReference type="ChEBI" id="CHEBI:57856"/>
        <dbReference type="ChEBI" id="CHEBI:59789"/>
        <dbReference type="ChEBI" id="CHEBI:90596"/>
        <dbReference type="ChEBI" id="CHEBI:90598"/>
        <dbReference type="EC" id="2.1.1.77"/>
    </reaction>
</comment>
<keyword evidence="4 7" id="KW-0489">Methyltransferase</keyword>
<comment type="function">
    <text evidence="7">Catalyzes the methyl esterification of L-isoaspartyl residues in peptides and proteins that result from spontaneous decomposition of normal L-aspartyl and L-asparaginyl residues. It plays a role in the repair and/or degradation of damaged proteins.</text>
</comment>
<name>A0A7X6DU08_9BACT</name>
<dbReference type="NCBIfam" id="TIGR00080">
    <property type="entry name" value="pimt"/>
    <property type="match status" value="1"/>
</dbReference>
<dbReference type="FunFam" id="3.40.50.150:FF:000010">
    <property type="entry name" value="Protein-L-isoaspartate O-methyltransferase"/>
    <property type="match status" value="1"/>
</dbReference>
<dbReference type="Pfam" id="PF01135">
    <property type="entry name" value="PCMT"/>
    <property type="match status" value="1"/>
</dbReference>
<dbReference type="PROSITE" id="PS01279">
    <property type="entry name" value="PCMT"/>
    <property type="match status" value="1"/>
</dbReference>
<keyword evidence="6 7" id="KW-0949">S-adenosyl-L-methionine</keyword>
<gene>
    <name evidence="7" type="primary">pcm</name>
    <name evidence="8" type="ORF">MNODULE_21695</name>
</gene>
<evidence type="ECO:0000313" key="9">
    <source>
        <dbReference type="Proteomes" id="UP000534783"/>
    </source>
</evidence>
<comment type="caution">
    <text evidence="8">The sequence shown here is derived from an EMBL/GenBank/DDBJ whole genome shotgun (WGS) entry which is preliminary data.</text>
</comment>
<comment type="subcellular location">
    <subcellularLocation>
        <location evidence="1 7">Cytoplasm</location>
    </subcellularLocation>
</comment>
<dbReference type="GO" id="GO:0004719">
    <property type="term" value="F:protein-L-isoaspartate (D-aspartate) O-methyltransferase activity"/>
    <property type="evidence" value="ECO:0007669"/>
    <property type="project" value="UniProtKB-UniRule"/>
</dbReference>
<keyword evidence="5 7" id="KW-0808">Transferase</keyword>
<evidence type="ECO:0000256" key="4">
    <source>
        <dbReference type="ARBA" id="ARBA00022603"/>
    </source>
</evidence>
<evidence type="ECO:0000256" key="3">
    <source>
        <dbReference type="ARBA" id="ARBA00022490"/>
    </source>
</evidence>
<evidence type="ECO:0000256" key="7">
    <source>
        <dbReference type="HAMAP-Rule" id="MF_00090"/>
    </source>
</evidence>
<dbReference type="GO" id="GO:0032259">
    <property type="term" value="P:methylation"/>
    <property type="evidence" value="ECO:0007669"/>
    <property type="project" value="UniProtKB-KW"/>
</dbReference>
<protein>
    <recommendedName>
        <fullName evidence="7">Protein-L-isoaspartate O-methyltransferase</fullName>
        <ecNumber evidence="7">2.1.1.77</ecNumber>
    </recommendedName>
    <alternativeName>
        <fullName evidence="7">L-isoaspartyl protein carboxyl methyltransferase</fullName>
    </alternativeName>
    <alternativeName>
        <fullName evidence="7">Protein L-isoaspartyl methyltransferase</fullName>
    </alternativeName>
    <alternativeName>
        <fullName evidence="7">Protein-beta-aspartate methyltransferase</fullName>
        <shortName evidence="7">PIMT</shortName>
    </alternativeName>
</protein>
<dbReference type="EC" id="2.1.1.77" evidence="7"/>
<dbReference type="Gene3D" id="3.40.50.150">
    <property type="entry name" value="Vaccinia Virus protein VP39"/>
    <property type="match status" value="1"/>
</dbReference>
<accession>A0A7X6DU08</accession>
<dbReference type="Proteomes" id="UP000534783">
    <property type="component" value="Unassembled WGS sequence"/>
</dbReference>
<evidence type="ECO:0000313" key="8">
    <source>
        <dbReference type="EMBL" id="NKE73377.1"/>
    </source>
</evidence>
<proteinExistence type="inferred from homology"/>
<dbReference type="PANTHER" id="PTHR11579:SF0">
    <property type="entry name" value="PROTEIN-L-ISOASPARTATE(D-ASPARTATE) O-METHYLTRANSFERASE"/>
    <property type="match status" value="1"/>
</dbReference>